<dbReference type="InterPro" id="IPR050116">
    <property type="entry name" value="DNA_polymerase-Y"/>
</dbReference>
<comment type="catalytic activity">
    <reaction evidence="4">
        <text>DNA(n) + a 2'-deoxyribonucleoside 5'-triphosphate = DNA(n+1) + diphosphate</text>
        <dbReference type="Rhea" id="RHEA:22508"/>
        <dbReference type="Rhea" id="RHEA-COMP:17339"/>
        <dbReference type="Rhea" id="RHEA-COMP:17340"/>
        <dbReference type="ChEBI" id="CHEBI:33019"/>
        <dbReference type="ChEBI" id="CHEBI:61560"/>
        <dbReference type="ChEBI" id="CHEBI:173112"/>
        <dbReference type="EC" id="2.7.7.7"/>
    </reaction>
</comment>
<comment type="caution">
    <text evidence="6">The sequence shown here is derived from an EMBL/GenBank/DDBJ whole genome shotgun (WGS) entry which is preliminary data.</text>
</comment>
<dbReference type="HAMAP" id="MF_01113">
    <property type="entry name" value="DNApol_IV"/>
    <property type="match status" value="1"/>
</dbReference>
<dbReference type="InterPro" id="IPR001126">
    <property type="entry name" value="UmuC"/>
</dbReference>
<name>A0ABT8RB88_9BACT</name>
<evidence type="ECO:0000256" key="3">
    <source>
        <dbReference type="ARBA" id="ARBA00022932"/>
    </source>
</evidence>
<dbReference type="InterPro" id="IPR043502">
    <property type="entry name" value="DNA/RNA_pol_sf"/>
</dbReference>
<dbReference type="GO" id="GO:0003887">
    <property type="term" value="F:DNA-directed DNA polymerase activity"/>
    <property type="evidence" value="ECO:0007669"/>
    <property type="project" value="UniProtKB-EC"/>
</dbReference>
<comment type="subunit">
    <text evidence="4">Monomer.</text>
</comment>
<dbReference type="PROSITE" id="PS50173">
    <property type="entry name" value="UMUC"/>
    <property type="match status" value="1"/>
</dbReference>
<feature type="active site" evidence="4">
    <location>
        <position position="114"/>
    </location>
</feature>
<accession>A0ABT8RB88</accession>
<dbReference type="Gene3D" id="3.40.1170.60">
    <property type="match status" value="1"/>
</dbReference>
<dbReference type="EC" id="2.7.7.7" evidence="4"/>
<comment type="cofactor">
    <cofactor evidence="4">
        <name>Mg(2+)</name>
        <dbReference type="ChEBI" id="CHEBI:18420"/>
    </cofactor>
    <text evidence="4">Binds 2 magnesium ions per subunit.</text>
</comment>
<keyword evidence="4" id="KW-0479">Metal-binding</keyword>
<dbReference type="Pfam" id="PF11798">
    <property type="entry name" value="IMS_HHH"/>
    <property type="match status" value="1"/>
</dbReference>
<keyword evidence="4" id="KW-0238">DNA-binding</keyword>
<gene>
    <name evidence="4 6" type="primary">dinB</name>
    <name evidence="6" type="ORF">Q0590_17220</name>
</gene>
<evidence type="ECO:0000259" key="5">
    <source>
        <dbReference type="PROSITE" id="PS50173"/>
    </source>
</evidence>
<keyword evidence="4" id="KW-0963">Cytoplasm</keyword>
<evidence type="ECO:0000256" key="1">
    <source>
        <dbReference type="ARBA" id="ARBA00010945"/>
    </source>
</evidence>
<dbReference type="Proteomes" id="UP001168528">
    <property type="component" value="Unassembled WGS sequence"/>
</dbReference>
<dbReference type="SUPFAM" id="SSF100879">
    <property type="entry name" value="Lesion bypass DNA polymerase (Y-family), little finger domain"/>
    <property type="match status" value="1"/>
</dbReference>
<dbReference type="Pfam" id="PF11799">
    <property type="entry name" value="IMS_C"/>
    <property type="match status" value="1"/>
</dbReference>
<dbReference type="RefSeq" id="WP_302038822.1">
    <property type="nucleotide sequence ID" value="NZ_JAUKPO010000009.1"/>
</dbReference>
<comment type="similarity">
    <text evidence="1 4">Belongs to the DNA polymerase type-Y family.</text>
</comment>
<keyword evidence="4 6" id="KW-0548">Nucleotidyltransferase</keyword>
<keyword evidence="4" id="KW-0234">DNA repair</keyword>
<comment type="function">
    <text evidence="4">Poorly processive, error-prone DNA polymerase involved in untargeted mutagenesis. Copies undamaged DNA at stalled replication forks, which arise in vivo from mismatched or misaligned primer ends. These misaligned primers can be extended by PolIV. Exhibits no 3'-5' exonuclease (proofreading) activity. May be involved in translesional synthesis, in conjunction with the beta clamp from PolIII.</text>
</comment>
<protein>
    <recommendedName>
        <fullName evidence="4">DNA polymerase IV</fullName>
        <shortName evidence="4">Pol IV</shortName>
        <ecNumber evidence="4">2.7.7.7</ecNumber>
    </recommendedName>
</protein>
<evidence type="ECO:0000313" key="7">
    <source>
        <dbReference type="Proteomes" id="UP001168528"/>
    </source>
</evidence>
<evidence type="ECO:0000313" key="6">
    <source>
        <dbReference type="EMBL" id="MDO1448017.1"/>
    </source>
</evidence>
<feature type="binding site" evidence="4">
    <location>
        <position position="19"/>
    </location>
    <ligand>
        <name>Mg(2+)</name>
        <dbReference type="ChEBI" id="CHEBI:18420"/>
    </ligand>
</feature>
<dbReference type="EMBL" id="JAUKPO010000009">
    <property type="protein sequence ID" value="MDO1448017.1"/>
    <property type="molecule type" value="Genomic_DNA"/>
</dbReference>
<feature type="domain" description="UmuC" evidence="5">
    <location>
        <begin position="15"/>
        <end position="195"/>
    </location>
</feature>
<dbReference type="Pfam" id="PF00817">
    <property type="entry name" value="IMS"/>
    <property type="match status" value="1"/>
</dbReference>
<dbReference type="InterPro" id="IPR043128">
    <property type="entry name" value="Rev_trsase/Diguanyl_cyclase"/>
</dbReference>
<evidence type="ECO:0000256" key="4">
    <source>
        <dbReference type="HAMAP-Rule" id="MF_01113"/>
    </source>
</evidence>
<dbReference type="SUPFAM" id="SSF56672">
    <property type="entry name" value="DNA/RNA polymerases"/>
    <property type="match status" value="1"/>
</dbReference>
<sequence>MRVAEENNLQPMRRIIHIDMDAFYASVEQRDFPTLRGKPVAVGGSRERGVVAAASYEARKFGVHSAMSSRKAYANCPHIVFVKPRFDVYKEVSLQIRSIFLEYTELVEPLSLDEAYLDVTANKKQLASARHTAQLIKDQIKLQTGLTASAGVSFNKFLAKTATDFQKPDGLTVITPKQAKEFIAKLPIDKFYGVGKVTAAKMQSLGIFSGADLMQWEEAALVKQFGKVGHFYYQISRAQDDRDVNPNRIRKSLGAESTFEVDLTDVDSVKEELARIALDVDGRINKHTAYGKTLTLKVKFSDFKQITRSKTVLFPITDHSSIMQIAYQLCDEIQWTKPVRLLGLSISGLNREIPFQNQQLSFPF</sequence>
<dbReference type="InterPro" id="IPR017961">
    <property type="entry name" value="DNA_pol_Y-fam_little_finger"/>
</dbReference>
<keyword evidence="2 4" id="KW-0515">Mutator protein</keyword>
<feature type="binding site" evidence="4">
    <location>
        <position position="113"/>
    </location>
    <ligand>
        <name>Mg(2+)</name>
        <dbReference type="ChEBI" id="CHEBI:18420"/>
    </ligand>
</feature>
<proteinExistence type="inferred from homology"/>
<dbReference type="Gene3D" id="3.30.70.270">
    <property type="match status" value="1"/>
</dbReference>
<keyword evidence="4" id="KW-0460">Magnesium</keyword>
<evidence type="ECO:0000256" key="2">
    <source>
        <dbReference type="ARBA" id="ARBA00022457"/>
    </source>
</evidence>
<reference evidence="6" key="1">
    <citation type="submission" date="2023-07" db="EMBL/GenBank/DDBJ databases">
        <title>The genome sequence of Rhodocytophaga aerolata KACC 12507.</title>
        <authorList>
            <person name="Zhang X."/>
        </authorList>
    </citation>
    <scope>NUCLEOTIDE SEQUENCE</scope>
    <source>
        <strain evidence="6">KACC 12507</strain>
    </source>
</reference>
<dbReference type="PANTHER" id="PTHR11076">
    <property type="entry name" value="DNA REPAIR POLYMERASE UMUC / TRANSFERASE FAMILY MEMBER"/>
    <property type="match status" value="1"/>
</dbReference>
<keyword evidence="4" id="KW-0227">DNA damage</keyword>
<dbReference type="InterPro" id="IPR024728">
    <property type="entry name" value="PolY_HhH_motif"/>
</dbReference>
<dbReference type="CDD" id="cd03586">
    <property type="entry name" value="PolY_Pol_IV_kappa"/>
    <property type="match status" value="1"/>
</dbReference>
<dbReference type="InterPro" id="IPR036775">
    <property type="entry name" value="DNA_pol_Y-fam_lit_finger_sf"/>
</dbReference>
<dbReference type="PANTHER" id="PTHR11076:SF33">
    <property type="entry name" value="DNA POLYMERASE KAPPA"/>
    <property type="match status" value="1"/>
</dbReference>
<dbReference type="Gene3D" id="1.10.150.20">
    <property type="entry name" value="5' to 3' exonuclease, C-terminal subdomain"/>
    <property type="match status" value="1"/>
</dbReference>
<feature type="site" description="Substrate discrimination" evidence="4">
    <location>
        <position position="24"/>
    </location>
</feature>
<keyword evidence="4 6" id="KW-0808">Transferase</keyword>
<keyword evidence="7" id="KW-1185">Reference proteome</keyword>
<comment type="subcellular location">
    <subcellularLocation>
        <location evidence="4">Cytoplasm</location>
    </subcellularLocation>
</comment>
<dbReference type="NCBIfam" id="NF002677">
    <property type="entry name" value="PRK02406.1"/>
    <property type="match status" value="1"/>
</dbReference>
<keyword evidence="4" id="KW-0235">DNA replication</keyword>
<dbReference type="InterPro" id="IPR022880">
    <property type="entry name" value="DNApol_IV"/>
</dbReference>
<organism evidence="6 7">
    <name type="scientific">Rhodocytophaga aerolata</name>
    <dbReference type="NCBI Taxonomy" id="455078"/>
    <lineage>
        <taxon>Bacteria</taxon>
        <taxon>Pseudomonadati</taxon>
        <taxon>Bacteroidota</taxon>
        <taxon>Cytophagia</taxon>
        <taxon>Cytophagales</taxon>
        <taxon>Rhodocytophagaceae</taxon>
        <taxon>Rhodocytophaga</taxon>
    </lineage>
</organism>
<keyword evidence="3 4" id="KW-0239">DNA-directed DNA polymerase</keyword>
<dbReference type="Gene3D" id="3.30.1490.100">
    <property type="entry name" value="DNA polymerase, Y-family, little finger domain"/>
    <property type="match status" value="1"/>
</dbReference>